<evidence type="ECO:0000256" key="1">
    <source>
        <dbReference type="SAM" id="Phobius"/>
    </source>
</evidence>
<accession>A0ABT2UCJ6</accession>
<feature type="transmembrane region" description="Helical" evidence="1">
    <location>
        <begin position="177"/>
        <end position="198"/>
    </location>
</feature>
<evidence type="ECO:0000313" key="3">
    <source>
        <dbReference type="Proteomes" id="UP001652445"/>
    </source>
</evidence>
<name>A0ABT2UCJ6_9BACL</name>
<keyword evidence="1" id="KW-0472">Membrane</keyword>
<keyword evidence="1" id="KW-0812">Transmembrane</keyword>
<feature type="transmembrane region" description="Helical" evidence="1">
    <location>
        <begin position="243"/>
        <end position="266"/>
    </location>
</feature>
<feature type="transmembrane region" description="Helical" evidence="1">
    <location>
        <begin position="80"/>
        <end position="98"/>
    </location>
</feature>
<dbReference type="EMBL" id="JAOQIO010000022">
    <property type="protein sequence ID" value="MCU6792358.1"/>
    <property type="molecule type" value="Genomic_DNA"/>
</dbReference>
<keyword evidence="3" id="KW-1185">Reference proteome</keyword>
<feature type="transmembrane region" description="Helical" evidence="1">
    <location>
        <begin position="218"/>
        <end position="237"/>
    </location>
</feature>
<dbReference type="Pfam" id="PF13803">
    <property type="entry name" value="DUF4184"/>
    <property type="match status" value="1"/>
</dbReference>
<evidence type="ECO:0000313" key="2">
    <source>
        <dbReference type="EMBL" id="MCU6792358.1"/>
    </source>
</evidence>
<sequence>MDLADNPALANIFGVDYQFFTGSDFLPFTFAHPLYSFPIKFIKPRYFSLSGLILGSMSPDYEYFIALEPYQTIGHTHKGLLLQGLPLCVVILFLLHLIRKPLILHLPSMFHIDVKAYQLIRFFDFRDIKNWIVFLLSVVIGFYSHIFLDAFTHKSGYFVMNYPLLQNIYVSVPLYKLLQHVLSLIGMLVQILLIVWFLIKTPFSTKNFSEIGPKRKIIYWLIVLIIAIVVVIAKLYFTSSTNVLGMIIVSSISGFFLGLVVASLIFRKRLRYR</sequence>
<reference evidence="2 3" key="1">
    <citation type="submission" date="2022-09" db="EMBL/GenBank/DDBJ databases">
        <authorList>
            <person name="Han X.L."/>
            <person name="Wang Q."/>
            <person name="Lu T."/>
        </authorList>
    </citation>
    <scope>NUCLEOTIDE SEQUENCE [LARGE SCALE GENOMIC DNA]</scope>
    <source>
        <strain evidence="2 3">WQ 127069</strain>
    </source>
</reference>
<feature type="transmembrane region" description="Helical" evidence="1">
    <location>
        <begin position="131"/>
        <end position="148"/>
    </location>
</feature>
<protein>
    <submittedName>
        <fullName evidence="2">DUF4184 family protein</fullName>
    </submittedName>
</protein>
<dbReference type="RefSeq" id="WP_262683746.1">
    <property type="nucleotide sequence ID" value="NZ_JAOQIO010000022.1"/>
</dbReference>
<comment type="caution">
    <text evidence="2">The sequence shown here is derived from an EMBL/GenBank/DDBJ whole genome shotgun (WGS) entry which is preliminary data.</text>
</comment>
<gene>
    <name evidence="2" type="ORF">OB236_09480</name>
</gene>
<dbReference type="Proteomes" id="UP001652445">
    <property type="component" value="Unassembled WGS sequence"/>
</dbReference>
<keyword evidence="1" id="KW-1133">Transmembrane helix</keyword>
<organism evidence="2 3">
    <name type="scientific">Paenibacillus baimaensis</name>
    <dbReference type="NCBI Taxonomy" id="2982185"/>
    <lineage>
        <taxon>Bacteria</taxon>
        <taxon>Bacillati</taxon>
        <taxon>Bacillota</taxon>
        <taxon>Bacilli</taxon>
        <taxon>Bacillales</taxon>
        <taxon>Paenibacillaceae</taxon>
        <taxon>Paenibacillus</taxon>
    </lineage>
</organism>
<proteinExistence type="predicted"/>
<dbReference type="InterPro" id="IPR025238">
    <property type="entry name" value="DUF4184"/>
</dbReference>